<comment type="caution">
    <text evidence="4">The sequence shown here is derived from an EMBL/GenBank/DDBJ whole genome shotgun (WGS) entry which is preliminary data.</text>
</comment>
<dbReference type="GO" id="GO:0046872">
    <property type="term" value="F:metal ion binding"/>
    <property type="evidence" value="ECO:0007669"/>
    <property type="project" value="InterPro"/>
</dbReference>
<accession>A0A8J4TJ30</accession>
<dbReference type="AlphaFoldDB" id="A0A8J4TJ30"/>
<protein>
    <submittedName>
        <fullName evidence="4">DDHD domain protein</fullName>
    </submittedName>
</protein>
<feature type="domain" description="DDHD" evidence="3">
    <location>
        <begin position="721"/>
        <end position="933"/>
    </location>
</feature>
<sequence>MRPSLSGKAGANNRLTTFSGLTMNISRASLPTVPCILTQPAVPVEEESLSSFVGQEGDTRRETGSISGLTCEHSDPTIMADIPKPPTVSPSSVGCSTRTCNRQRYILPPGMLTTSQTSAHNPISSSVVVPPLTTASVPSQQDVQLLPNQHEQYLSVEQMNSLSAAPSFSPAPCEPVTAFWFYATQVNGSKIWWPFSRHDSYQLEKEAAKSNFFCLPSVVIPGQTEVKDVDDIAVSVEGGRYDVYLACRQRRAVYWDEPITEVRRATWFYRSPNENRVLPFSERVCELLEVQYKEAAERGVWGQRFEVPADDKRGGHDYFIFHSPESMIQYRAWPHSYAVPLDQTDSRRSPEPTDDSQLKLSALALDSGHDNRICYVRRGLDSSLLEQLEDGEFRPVDHVFFVVHGIGAVYNLKGQGLVECVNGLRRTAHSITKSHFPTHGKRAEFLPIMWHDELHSDATGVDSQLNQITLRSIPKLRQFTNGTLMDILFYTSSKYCQVIVDTVAKDICRLRDLFLLRNPGYTGGFSIIGHSLGAVIVFDLLAHQRIPSHDQSEQCEESLVAISEDVSEEVEFTDVTPHVPHSLKDQTPAMVSMDKSGRSSSLGAAGEGWSMVGHQDDSKQVLPVDDEDVEERLVTSRKLEANTDLHKLSGLLTEVGLTKDQINQVLTSWTNDTSKSDNPLSSSGLSDASDPSVRRPSFWSETLHDPLSGGFGMPVVIYPQLGFPITAFFMLGSPLALFLTARGIRQLAPDYHLPMCSMCFNIYHPFDPVAYRMETLIDPTFQPRAVLVPHHKGRKRLHLQLRDDLARVGSDLKTKLYQSVHATWRTIQEFAMSHRFIGTQTEDVGGESEDASSFSRFMSGLDTQPGERDDAGSCASEDELSFNGQLNNGRRIDFVLQEAPLESFSDYLFALGSHAAYWESEDTSLFLLTEVYSTQCVAPAAISQKMIKQTPIAESSCNDVPKRSTAPQPMLFNTPSNLPPIIPQVGLSAYSPNTSELASAPASQPPSVSSEMSSFPVTNQSSTANRETHMFKPTLTSSSLPSPSTSVCTLTPEAVHFSAHHARENLGANVLSPPSYGQLLGSSDAHPNTGVAVFPTYQQHRQRPSLPHTMPAYQLYQPIQSDVNPTQFQPSVGPTTGSTFHVDVPHSMHPSGGVPPFTLFTASALPSPAQLAATRHHLVPPQLPSFSTTVAGHSSGTVSVVKSPVPVKHTFPGSLP</sequence>
<feature type="compositionally biased region" description="Low complexity" evidence="2">
    <location>
        <begin position="679"/>
        <end position="691"/>
    </location>
</feature>
<evidence type="ECO:0000256" key="2">
    <source>
        <dbReference type="SAM" id="MobiDB-lite"/>
    </source>
</evidence>
<feature type="compositionally biased region" description="Low complexity" evidence="2">
    <location>
        <begin position="998"/>
        <end position="1016"/>
    </location>
</feature>
<dbReference type="GO" id="GO:0004620">
    <property type="term" value="F:phospholipase activity"/>
    <property type="evidence" value="ECO:0007669"/>
    <property type="project" value="TreeGrafter"/>
</dbReference>
<dbReference type="PANTHER" id="PTHR23509:SF10">
    <property type="entry name" value="LD21067P"/>
    <property type="match status" value="1"/>
</dbReference>
<dbReference type="PROSITE" id="PS51043">
    <property type="entry name" value="DDHD"/>
    <property type="match status" value="1"/>
</dbReference>
<evidence type="ECO:0000313" key="5">
    <source>
        <dbReference type="Proteomes" id="UP000748531"/>
    </source>
</evidence>
<name>A0A8J4TJ30_9TREM</name>
<dbReference type="InterPro" id="IPR057825">
    <property type="entry name" value="WWE_SEC23-DDH2"/>
</dbReference>
<dbReference type="EMBL" id="LUCH01003561">
    <property type="protein sequence ID" value="KAF5399989.1"/>
    <property type="molecule type" value="Genomic_DNA"/>
</dbReference>
<dbReference type="Pfam" id="PF02862">
    <property type="entry name" value="DDHD"/>
    <property type="match status" value="1"/>
</dbReference>
<evidence type="ECO:0000313" key="4">
    <source>
        <dbReference type="EMBL" id="KAF5399989.1"/>
    </source>
</evidence>
<dbReference type="InterPro" id="IPR058055">
    <property type="entry name" value="PA-PLA1"/>
</dbReference>
<feature type="region of interest" description="Disordered" evidence="2">
    <location>
        <begin position="993"/>
        <end position="1027"/>
    </location>
</feature>
<dbReference type="GO" id="GO:0005737">
    <property type="term" value="C:cytoplasm"/>
    <property type="evidence" value="ECO:0007669"/>
    <property type="project" value="TreeGrafter"/>
</dbReference>
<dbReference type="OrthoDB" id="69269at2759"/>
<reference evidence="4" key="1">
    <citation type="submission" date="2019-05" db="EMBL/GenBank/DDBJ databases">
        <title>Annotation for the trematode Paragonimus heterotremus.</title>
        <authorList>
            <person name="Choi Y.-J."/>
        </authorList>
    </citation>
    <scope>NUCLEOTIDE SEQUENCE</scope>
    <source>
        <strain evidence="4">LC</strain>
    </source>
</reference>
<dbReference type="PANTHER" id="PTHR23509">
    <property type="entry name" value="PA-PL1 PHOSPHOLIPASE FAMILY"/>
    <property type="match status" value="1"/>
</dbReference>
<organism evidence="4 5">
    <name type="scientific">Paragonimus heterotremus</name>
    <dbReference type="NCBI Taxonomy" id="100268"/>
    <lineage>
        <taxon>Eukaryota</taxon>
        <taxon>Metazoa</taxon>
        <taxon>Spiralia</taxon>
        <taxon>Lophotrochozoa</taxon>
        <taxon>Platyhelminthes</taxon>
        <taxon>Trematoda</taxon>
        <taxon>Digenea</taxon>
        <taxon>Plagiorchiida</taxon>
        <taxon>Troglotremata</taxon>
        <taxon>Troglotrematidae</taxon>
        <taxon>Paragonimus</taxon>
    </lineage>
</organism>
<dbReference type="SMART" id="SM01127">
    <property type="entry name" value="DDHD"/>
    <property type="match status" value="1"/>
</dbReference>
<proteinExistence type="inferred from homology"/>
<evidence type="ECO:0000259" key="3">
    <source>
        <dbReference type="PROSITE" id="PS51043"/>
    </source>
</evidence>
<feature type="region of interest" description="Disordered" evidence="2">
    <location>
        <begin position="670"/>
        <end position="692"/>
    </location>
</feature>
<dbReference type="Pfam" id="PF02825">
    <property type="entry name" value="WWE"/>
    <property type="match status" value="1"/>
</dbReference>
<comment type="similarity">
    <text evidence="1">Belongs to the PA-PLA1 family.</text>
</comment>
<keyword evidence="5" id="KW-1185">Reference proteome</keyword>
<gene>
    <name evidence="4" type="ORF">PHET_07022</name>
</gene>
<feature type="region of interest" description="Disordered" evidence="2">
    <location>
        <begin position="591"/>
        <end position="618"/>
    </location>
</feature>
<evidence type="ECO:0000256" key="1">
    <source>
        <dbReference type="ARBA" id="ARBA00038464"/>
    </source>
</evidence>
<dbReference type="InterPro" id="IPR004170">
    <property type="entry name" value="WWE_dom"/>
</dbReference>
<dbReference type="Proteomes" id="UP000748531">
    <property type="component" value="Unassembled WGS sequence"/>
</dbReference>
<dbReference type="Pfam" id="PF23464">
    <property type="entry name" value="WWE_3"/>
    <property type="match status" value="1"/>
</dbReference>
<dbReference type="InterPro" id="IPR004177">
    <property type="entry name" value="DDHD_dom"/>
</dbReference>